<evidence type="ECO:0000256" key="5">
    <source>
        <dbReference type="SAM" id="Phobius"/>
    </source>
</evidence>
<comment type="caution">
    <text evidence="6">The sequence shown here is derived from an EMBL/GenBank/DDBJ whole genome shotgun (WGS) entry which is preliminary data.</text>
</comment>
<dbReference type="InterPro" id="IPR007318">
    <property type="entry name" value="Phopholipid_MeTrfase"/>
</dbReference>
<dbReference type="GO" id="GO:0008168">
    <property type="term" value="F:methyltransferase activity"/>
    <property type="evidence" value="ECO:0007669"/>
    <property type="project" value="UniProtKB-KW"/>
</dbReference>
<evidence type="ECO:0000256" key="4">
    <source>
        <dbReference type="ARBA" id="ARBA00023136"/>
    </source>
</evidence>
<reference evidence="6 7" key="1">
    <citation type="journal article" date="2016" name="Int. J. Syst. Evol. Microbiol.">
        <title>Acidipila dinghuensis sp. nov., an acidobacterium isolated from forest soil.</title>
        <authorList>
            <person name="Jiang Y.W."/>
            <person name="Wang J."/>
            <person name="Chen M.H."/>
            <person name="Lv Y.Y."/>
            <person name="Qiu L.H."/>
        </authorList>
    </citation>
    <scope>NUCLEOTIDE SEQUENCE [LARGE SCALE GENOMIC DNA]</scope>
    <source>
        <strain evidence="6 7">DHOF10</strain>
    </source>
</reference>
<gene>
    <name evidence="6" type="ORF">ESZ00_08070</name>
</gene>
<name>A0A4Q1SK30_9BACT</name>
<evidence type="ECO:0000256" key="2">
    <source>
        <dbReference type="ARBA" id="ARBA00022692"/>
    </source>
</evidence>
<dbReference type="OrthoDB" id="5471300at2"/>
<evidence type="ECO:0000256" key="1">
    <source>
        <dbReference type="ARBA" id="ARBA00004127"/>
    </source>
</evidence>
<dbReference type="GO" id="GO:0032259">
    <property type="term" value="P:methylation"/>
    <property type="evidence" value="ECO:0007669"/>
    <property type="project" value="UniProtKB-KW"/>
</dbReference>
<dbReference type="Gene3D" id="1.20.120.1630">
    <property type="match status" value="1"/>
</dbReference>
<dbReference type="EMBL" id="SDMK01000001">
    <property type="protein sequence ID" value="RXS97805.1"/>
    <property type="molecule type" value="Genomic_DNA"/>
</dbReference>
<dbReference type="AlphaFoldDB" id="A0A4Q1SK30"/>
<dbReference type="Pfam" id="PF04191">
    <property type="entry name" value="PEMT"/>
    <property type="match status" value="1"/>
</dbReference>
<keyword evidence="2 5" id="KW-0812">Transmembrane</keyword>
<protein>
    <submittedName>
        <fullName evidence="6">Isoprenylcysteine carboxylmethyltransferase family protein</fullName>
    </submittedName>
</protein>
<keyword evidence="7" id="KW-1185">Reference proteome</keyword>
<dbReference type="PANTHER" id="PTHR12714">
    <property type="entry name" value="PROTEIN-S ISOPRENYLCYSTEINE O-METHYLTRANSFERASE"/>
    <property type="match status" value="1"/>
</dbReference>
<evidence type="ECO:0000256" key="3">
    <source>
        <dbReference type="ARBA" id="ARBA00022989"/>
    </source>
</evidence>
<feature type="transmembrane region" description="Helical" evidence="5">
    <location>
        <begin position="116"/>
        <end position="140"/>
    </location>
</feature>
<keyword evidence="6" id="KW-0808">Transferase</keyword>
<feature type="transmembrane region" description="Helical" evidence="5">
    <location>
        <begin position="187"/>
        <end position="210"/>
    </location>
</feature>
<sequence>MKATGFEFRFRIWIGFLIYVLGFWTPWLRYGAGAARVTTTWLELSGELGRVMPLETASLTITLAALACIAAGAAFRVWGTAYLGGSIVQSATMHAQGVVAAGPYRHVRNPLYFGAWLFGVGISILMPVTGALVFIVLSFVQVLRLILREEPYLTGQQGQAYLDYCARVPRFVPSAKPKLAASSLHPAWAQAMVAESFYLTMLIAFAVLAWRYNAQLLTQALLVCFGLSLVVRALFVRKA</sequence>
<keyword evidence="3 5" id="KW-1133">Transmembrane helix</keyword>
<dbReference type="RefSeq" id="WP_129207584.1">
    <property type="nucleotide sequence ID" value="NZ_BMGU01000001.1"/>
</dbReference>
<dbReference type="Proteomes" id="UP000290253">
    <property type="component" value="Unassembled WGS sequence"/>
</dbReference>
<evidence type="ECO:0000313" key="6">
    <source>
        <dbReference type="EMBL" id="RXS97805.1"/>
    </source>
</evidence>
<keyword evidence="4 5" id="KW-0472">Membrane</keyword>
<accession>A0A4Q1SK30</accession>
<evidence type="ECO:0000313" key="7">
    <source>
        <dbReference type="Proteomes" id="UP000290253"/>
    </source>
</evidence>
<feature type="transmembrane region" description="Helical" evidence="5">
    <location>
        <begin position="216"/>
        <end position="235"/>
    </location>
</feature>
<feature type="transmembrane region" description="Helical" evidence="5">
    <location>
        <begin position="52"/>
        <end position="75"/>
    </location>
</feature>
<keyword evidence="6" id="KW-0489">Methyltransferase</keyword>
<dbReference type="GO" id="GO:0012505">
    <property type="term" value="C:endomembrane system"/>
    <property type="evidence" value="ECO:0007669"/>
    <property type="project" value="UniProtKB-SubCell"/>
</dbReference>
<dbReference type="PANTHER" id="PTHR12714:SF24">
    <property type="entry name" value="SLR1182 PROTEIN"/>
    <property type="match status" value="1"/>
</dbReference>
<feature type="transmembrane region" description="Helical" evidence="5">
    <location>
        <begin position="12"/>
        <end position="32"/>
    </location>
</feature>
<proteinExistence type="predicted"/>
<comment type="subcellular location">
    <subcellularLocation>
        <location evidence="1">Endomembrane system</location>
        <topology evidence="1">Multi-pass membrane protein</topology>
    </subcellularLocation>
</comment>
<organism evidence="6 7">
    <name type="scientific">Silvibacterium dinghuense</name>
    <dbReference type="NCBI Taxonomy" id="1560006"/>
    <lineage>
        <taxon>Bacteria</taxon>
        <taxon>Pseudomonadati</taxon>
        <taxon>Acidobacteriota</taxon>
        <taxon>Terriglobia</taxon>
        <taxon>Terriglobales</taxon>
        <taxon>Acidobacteriaceae</taxon>
        <taxon>Silvibacterium</taxon>
    </lineage>
</organism>